<dbReference type="EMBL" id="MDLC01000002">
    <property type="protein sequence ID" value="ODS24994.1"/>
    <property type="molecule type" value="Genomic_DNA"/>
</dbReference>
<dbReference type="Proteomes" id="UP000242502">
    <property type="component" value="Unassembled WGS sequence"/>
</dbReference>
<gene>
    <name evidence="1" type="ORF">AB835_00360</name>
</gene>
<evidence type="ECO:0000313" key="1">
    <source>
        <dbReference type="EMBL" id="ODS24994.1"/>
    </source>
</evidence>
<evidence type="ECO:0000313" key="2">
    <source>
        <dbReference type="Proteomes" id="UP000242502"/>
    </source>
</evidence>
<dbReference type="AlphaFoldDB" id="A0A1D2QTW2"/>
<accession>A0A1D2QTW2</accession>
<sequence>MRLSGLLAIPPDAVSNAHLKTAFECLSMSQSEAKATLEKLKASPVFGHVWQNRLQQLQQAI</sequence>
<comment type="caution">
    <text evidence="1">The sequence shown here is derived from an EMBL/GenBank/DDBJ whole genome shotgun (WGS) entry which is preliminary data.</text>
</comment>
<protein>
    <submittedName>
        <fullName evidence="1">Uncharacterized protein</fullName>
    </submittedName>
</protein>
<proteinExistence type="predicted"/>
<organism evidence="1 2">
    <name type="scientific">Candidatus Endobugula sertula</name>
    <name type="common">Bugula neritina bacterial symbiont</name>
    <dbReference type="NCBI Taxonomy" id="62101"/>
    <lineage>
        <taxon>Bacteria</taxon>
        <taxon>Pseudomonadati</taxon>
        <taxon>Pseudomonadota</taxon>
        <taxon>Gammaproteobacteria</taxon>
        <taxon>Cellvibrionales</taxon>
        <taxon>Cellvibrionaceae</taxon>
        <taxon>Candidatus Endobugula</taxon>
    </lineage>
</organism>
<reference evidence="1 2" key="1">
    <citation type="journal article" date="2016" name="Appl. Environ. Microbiol.">
        <title>Lack of Overt Genome Reduction in the Bryostatin-Producing Bryozoan Symbiont "Candidatus Endobugula sertula".</title>
        <authorList>
            <person name="Miller I.J."/>
            <person name="Vanee N."/>
            <person name="Fong S.S."/>
            <person name="Lim-Fong G.E."/>
            <person name="Kwan J.C."/>
        </authorList>
    </citation>
    <scope>NUCLEOTIDE SEQUENCE [LARGE SCALE GENOMIC DNA]</scope>
    <source>
        <strain evidence="1">AB1-4</strain>
    </source>
</reference>
<name>A0A1D2QTW2_9GAMM</name>
<dbReference type="STRING" id="62101.AB835_00360"/>